<comment type="caution">
    <text evidence="8">The sequence shown here is derived from an EMBL/GenBank/DDBJ whole genome shotgun (WGS) entry which is preliminary data.</text>
</comment>
<dbReference type="GO" id="GO:0035435">
    <property type="term" value="P:phosphate ion transmembrane transport"/>
    <property type="evidence" value="ECO:0007669"/>
    <property type="project" value="InterPro"/>
</dbReference>
<reference evidence="8 9" key="1">
    <citation type="submission" date="2017-07" db="EMBL/GenBank/DDBJ databases">
        <title>Draft whole genome sequences of clinical Proprionibacteriaceae strains.</title>
        <authorList>
            <person name="Bernier A.-M."/>
            <person name="Bernard K."/>
            <person name="Domingo M.-C."/>
        </authorList>
    </citation>
    <scope>NUCLEOTIDE SEQUENCE [LARGE SCALE GENOMIC DNA]</scope>
    <source>
        <strain evidence="8 9">NML 160184</strain>
    </source>
</reference>
<feature type="compositionally biased region" description="Low complexity" evidence="5">
    <location>
        <begin position="30"/>
        <end position="50"/>
    </location>
</feature>
<dbReference type="PROSITE" id="PS51257">
    <property type="entry name" value="PROKAR_LIPOPROTEIN"/>
    <property type="match status" value="1"/>
</dbReference>
<keyword evidence="3 4" id="KW-0592">Phosphate transport</keyword>
<dbReference type="CDD" id="cd13565">
    <property type="entry name" value="PBP2_PstS"/>
    <property type="match status" value="1"/>
</dbReference>
<sequence length="377" mass="38565">MSMNRFAKIAAVAAASTLVLAACSSESADPTQPASSGPATSSSSSSASTETGGGTGFTPECPGGQLTGSGASSQVTAVTAVISAYSAECGDTQIEYTGPGSGDGIKAFVANQVDWAGSDSVLKDDQTTQAAERCGGNDAWNLPMVVGPIAFAFNIDGVDELNLTAPVVSKILLGEITNWNDPAIAELNPDATLPDQAISVFFRSSSSGTTENLTKYLAEAGEWPHEPSKDWAGSVGEGRPATADVADSVANTPGGFSYMEWGAALERNLGVASLDGAELNPENVGSALTAAENVGEGNDIRLELKYSGLPEGAYPAIMVTYEIVCSAGGPENTELLKDFLGYWASEDGQAPLEDLGYSPLPAEMIAQVEEAIAAIEA</sequence>
<dbReference type="GO" id="GO:0043190">
    <property type="term" value="C:ATP-binding cassette (ABC) transporter complex"/>
    <property type="evidence" value="ECO:0007669"/>
    <property type="project" value="InterPro"/>
</dbReference>
<keyword evidence="2 4" id="KW-0813">Transport</keyword>
<evidence type="ECO:0000256" key="5">
    <source>
        <dbReference type="SAM" id="MobiDB-lite"/>
    </source>
</evidence>
<dbReference type="PANTHER" id="PTHR42996">
    <property type="entry name" value="PHOSPHATE-BINDING PROTEIN PSTS"/>
    <property type="match status" value="1"/>
</dbReference>
<dbReference type="InterPro" id="IPR005673">
    <property type="entry name" value="ABC_phos-bd_PstS"/>
</dbReference>
<proteinExistence type="inferred from homology"/>
<feature type="domain" description="PBP" evidence="7">
    <location>
        <begin position="61"/>
        <end position="346"/>
    </location>
</feature>
<feature type="region of interest" description="Disordered" evidence="5">
    <location>
        <begin position="27"/>
        <end position="69"/>
    </location>
</feature>
<dbReference type="PANTHER" id="PTHR42996:SF1">
    <property type="entry name" value="PHOSPHATE-BINDING PROTEIN PSTS"/>
    <property type="match status" value="1"/>
</dbReference>
<evidence type="ECO:0000256" key="4">
    <source>
        <dbReference type="PIRNR" id="PIRNR002756"/>
    </source>
</evidence>
<dbReference type="InterPro" id="IPR024370">
    <property type="entry name" value="PBP_domain"/>
</dbReference>
<dbReference type="Gene3D" id="3.40.190.10">
    <property type="entry name" value="Periplasmic binding protein-like II"/>
    <property type="match status" value="2"/>
</dbReference>
<dbReference type="AlphaFoldDB" id="A0A255DZG9"/>
<evidence type="ECO:0000256" key="3">
    <source>
        <dbReference type="ARBA" id="ARBA00022592"/>
    </source>
</evidence>
<dbReference type="PIRSF" id="PIRSF002756">
    <property type="entry name" value="PstS"/>
    <property type="match status" value="1"/>
</dbReference>
<feature type="chain" id="PRO_5038654351" description="Phosphate-binding protein" evidence="6">
    <location>
        <begin position="22"/>
        <end position="377"/>
    </location>
</feature>
<gene>
    <name evidence="8" type="primary">pstS</name>
    <name evidence="8" type="ORF">CGZ92_12670</name>
</gene>
<evidence type="ECO:0000256" key="6">
    <source>
        <dbReference type="SAM" id="SignalP"/>
    </source>
</evidence>
<keyword evidence="6" id="KW-0732">Signal</keyword>
<comment type="similarity">
    <text evidence="1 4">Belongs to the PstS family.</text>
</comment>
<organism evidence="8 9">
    <name type="scientific">Parenemella sanctibonifatiensis</name>
    <dbReference type="NCBI Taxonomy" id="2016505"/>
    <lineage>
        <taxon>Bacteria</taxon>
        <taxon>Bacillati</taxon>
        <taxon>Actinomycetota</taxon>
        <taxon>Actinomycetes</taxon>
        <taxon>Propionibacteriales</taxon>
        <taxon>Propionibacteriaceae</taxon>
        <taxon>Parenemella</taxon>
    </lineage>
</organism>
<dbReference type="InterPro" id="IPR050962">
    <property type="entry name" value="Phosphate-bind_PstS"/>
</dbReference>
<dbReference type="GO" id="GO:0042301">
    <property type="term" value="F:phosphate ion binding"/>
    <property type="evidence" value="ECO:0007669"/>
    <property type="project" value="InterPro"/>
</dbReference>
<dbReference type="NCBIfam" id="TIGR00975">
    <property type="entry name" value="3a0107s03"/>
    <property type="match status" value="1"/>
</dbReference>
<evidence type="ECO:0000256" key="2">
    <source>
        <dbReference type="ARBA" id="ARBA00022448"/>
    </source>
</evidence>
<evidence type="ECO:0000313" key="8">
    <source>
        <dbReference type="EMBL" id="OYN84674.1"/>
    </source>
</evidence>
<dbReference type="SUPFAM" id="SSF53850">
    <property type="entry name" value="Periplasmic binding protein-like II"/>
    <property type="match status" value="1"/>
</dbReference>
<evidence type="ECO:0000256" key="1">
    <source>
        <dbReference type="ARBA" id="ARBA00008725"/>
    </source>
</evidence>
<evidence type="ECO:0000313" key="9">
    <source>
        <dbReference type="Proteomes" id="UP000216533"/>
    </source>
</evidence>
<evidence type="ECO:0000259" key="7">
    <source>
        <dbReference type="Pfam" id="PF12849"/>
    </source>
</evidence>
<feature type="signal peptide" evidence="6">
    <location>
        <begin position="1"/>
        <end position="21"/>
    </location>
</feature>
<dbReference type="EMBL" id="NMVI01000027">
    <property type="protein sequence ID" value="OYN84674.1"/>
    <property type="molecule type" value="Genomic_DNA"/>
</dbReference>
<name>A0A255DZG9_9ACTN</name>
<protein>
    <recommendedName>
        <fullName evidence="4">Phosphate-binding protein</fullName>
    </recommendedName>
</protein>
<accession>A0A255DZG9</accession>
<dbReference type="Proteomes" id="UP000216533">
    <property type="component" value="Unassembled WGS sequence"/>
</dbReference>
<dbReference type="Pfam" id="PF12849">
    <property type="entry name" value="PBP_like_2"/>
    <property type="match status" value="1"/>
</dbReference>